<dbReference type="GO" id="GO:0006493">
    <property type="term" value="P:protein O-linked glycosylation"/>
    <property type="evidence" value="ECO:0007669"/>
    <property type="project" value="TreeGrafter"/>
</dbReference>
<keyword evidence="7 13" id="KW-0735">Signal-anchor</keyword>
<dbReference type="GO" id="GO:0016758">
    <property type="term" value="F:hexosyltransferase activity"/>
    <property type="evidence" value="ECO:0007669"/>
    <property type="project" value="InterPro"/>
</dbReference>
<dbReference type="Ensembl" id="ENSMMDT00005034637.1">
    <property type="protein sequence ID" value="ENSMMDP00005033893.1"/>
    <property type="gene ID" value="ENSMMDG00005015944.1"/>
</dbReference>
<accession>A0A667Z5K0</accession>
<keyword evidence="9 13" id="KW-0333">Golgi apparatus</keyword>
<dbReference type="GO" id="GO:0030311">
    <property type="term" value="P:poly-N-acetyllactosamine biosynthetic process"/>
    <property type="evidence" value="ECO:0007669"/>
    <property type="project" value="TreeGrafter"/>
</dbReference>
<dbReference type="Pfam" id="PF01762">
    <property type="entry name" value="Galactosyl_T"/>
    <property type="match status" value="1"/>
</dbReference>
<protein>
    <recommendedName>
        <fullName evidence="13">Hexosyltransferase</fullName>
        <ecNumber evidence="13">2.4.1.-</ecNumber>
    </recommendedName>
</protein>
<name>A0A667Z5K0_9TELE</name>
<keyword evidence="12" id="KW-0325">Glycoprotein</keyword>
<evidence type="ECO:0000256" key="9">
    <source>
        <dbReference type="ARBA" id="ARBA00023034"/>
    </source>
</evidence>
<dbReference type="Gene3D" id="3.90.550.50">
    <property type="match status" value="1"/>
</dbReference>
<evidence type="ECO:0000256" key="4">
    <source>
        <dbReference type="ARBA" id="ARBA00022676"/>
    </source>
</evidence>
<evidence type="ECO:0000256" key="12">
    <source>
        <dbReference type="ARBA" id="ARBA00023180"/>
    </source>
</evidence>
<keyword evidence="8 13" id="KW-1133">Transmembrane helix</keyword>
<evidence type="ECO:0000256" key="11">
    <source>
        <dbReference type="ARBA" id="ARBA00023136"/>
    </source>
</evidence>
<comment type="pathway">
    <text evidence="2">Protein modification; protein glycosylation.</text>
</comment>
<comment type="similarity">
    <text evidence="3 13">Belongs to the glycosyltransferase 31 family.</text>
</comment>
<dbReference type="PANTHER" id="PTHR11214:SF234">
    <property type="entry name" value="HEXOSYLTRANSFERASE"/>
    <property type="match status" value="1"/>
</dbReference>
<evidence type="ECO:0000313" key="15">
    <source>
        <dbReference type="Proteomes" id="UP000472263"/>
    </source>
</evidence>
<reference evidence="14" key="2">
    <citation type="submission" date="2025-08" db="UniProtKB">
        <authorList>
            <consortium name="Ensembl"/>
        </authorList>
    </citation>
    <scope>IDENTIFICATION</scope>
</reference>
<feature type="transmembrane region" description="Helical" evidence="13">
    <location>
        <begin position="12"/>
        <end position="36"/>
    </location>
</feature>
<dbReference type="InterPro" id="IPR002659">
    <property type="entry name" value="Glyco_trans_31"/>
</dbReference>
<dbReference type="EC" id="2.4.1.-" evidence="13"/>
<sequence length="436" mass="50138">MNQPHRVCHSCLLSCLTVGVSFMLLICLCTPCILLTDRVHFIASGTYTIEGLAPLPKTFWDPHPHSGALWNHLQLVIDRHYNPILSPKNTERGTINTSHESLLQQSFSTAHYWENMTEFAKLPQQMQNFASNMHKRDYPILIQPNVTCGAGAEEEEEPPLLLLAIKTTEENYENRQAIRESWGQVGWVAGRRQDSYVRRVFLLGRTNHKEQGAYTELLQQESQRYGDILQWDFTDSFFNLTLKDVLFWGWFSHHCDRTHFIFKGDDDIFVNIPAMIDYLQDQLQKPKAHKAMRDFMVGDVIGAAQPIREYKSKYFVPASFYKGFYPAYAGGGGVVYSGLLTKRLNIISKSIHLFPIDDVYVGMCMIRLKAYPIHNPAFLTFDFPGKEESKPCAYHTILLVHKRIPSQIVTLWARLKDTKTQCLNEQGLLVLFLRCV</sequence>
<dbReference type="GO" id="GO:0000139">
    <property type="term" value="C:Golgi membrane"/>
    <property type="evidence" value="ECO:0007669"/>
    <property type="project" value="UniProtKB-SubCell"/>
</dbReference>
<dbReference type="GeneTree" id="ENSGT00940000164878"/>
<evidence type="ECO:0000256" key="10">
    <source>
        <dbReference type="ARBA" id="ARBA00023098"/>
    </source>
</evidence>
<evidence type="ECO:0000313" key="14">
    <source>
        <dbReference type="Ensembl" id="ENSMMDP00005033893.1"/>
    </source>
</evidence>
<dbReference type="PANTHER" id="PTHR11214">
    <property type="entry name" value="BETA-1,3-N-ACETYLGLUCOSAMINYLTRANSFERASE"/>
    <property type="match status" value="1"/>
</dbReference>
<dbReference type="GO" id="GO:0006629">
    <property type="term" value="P:lipid metabolic process"/>
    <property type="evidence" value="ECO:0007669"/>
    <property type="project" value="UniProtKB-KW"/>
</dbReference>
<evidence type="ECO:0000256" key="2">
    <source>
        <dbReference type="ARBA" id="ARBA00004922"/>
    </source>
</evidence>
<dbReference type="Proteomes" id="UP000472263">
    <property type="component" value="Chromosome 10"/>
</dbReference>
<evidence type="ECO:0000256" key="7">
    <source>
        <dbReference type="ARBA" id="ARBA00022968"/>
    </source>
</evidence>
<keyword evidence="6 13" id="KW-0812">Transmembrane</keyword>
<reference evidence="14" key="3">
    <citation type="submission" date="2025-09" db="UniProtKB">
        <authorList>
            <consortium name="Ensembl"/>
        </authorList>
    </citation>
    <scope>IDENTIFICATION</scope>
</reference>
<reference evidence="14" key="1">
    <citation type="submission" date="2019-06" db="EMBL/GenBank/DDBJ databases">
        <authorList>
            <consortium name="Wellcome Sanger Institute Data Sharing"/>
        </authorList>
    </citation>
    <scope>NUCLEOTIDE SEQUENCE [LARGE SCALE GENOMIC DNA]</scope>
</reference>
<evidence type="ECO:0000256" key="5">
    <source>
        <dbReference type="ARBA" id="ARBA00022679"/>
    </source>
</evidence>
<evidence type="ECO:0000256" key="8">
    <source>
        <dbReference type="ARBA" id="ARBA00022989"/>
    </source>
</evidence>
<dbReference type="AlphaFoldDB" id="A0A667Z5K0"/>
<evidence type="ECO:0000256" key="1">
    <source>
        <dbReference type="ARBA" id="ARBA00004323"/>
    </source>
</evidence>
<dbReference type="FunFam" id="3.90.550.50:FF:000001">
    <property type="entry name" value="Hexosyltransferase"/>
    <property type="match status" value="1"/>
</dbReference>
<comment type="subcellular location">
    <subcellularLocation>
        <location evidence="1 13">Golgi apparatus membrane</location>
        <topology evidence="1 13">Single-pass type II membrane protein</topology>
    </subcellularLocation>
</comment>
<dbReference type="GO" id="GO:0008194">
    <property type="term" value="F:UDP-glycosyltransferase activity"/>
    <property type="evidence" value="ECO:0007669"/>
    <property type="project" value="TreeGrafter"/>
</dbReference>
<keyword evidence="15" id="KW-1185">Reference proteome</keyword>
<evidence type="ECO:0000256" key="13">
    <source>
        <dbReference type="RuleBase" id="RU363063"/>
    </source>
</evidence>
<gene>
    <name evidence="14" type="primary">LOC115366289</name>
</gene>
<proteinExistence type="inferred from homology"/>
<keyword evidence="5" id="KW-0808">Transferase</keyword>
<keyword evidence="11 13" id="KW-0472">Membrane</keyword>
<keyword evidence="10" id="KW-0443">Lipid metabolism</keyword>
<evidence type="ECO:0000256" key="3">
    <source>
        <dbReference type="ARBA" id="ARBA00008661"/>
    </source>
</evidence>
<evidence type="ECO:0000256" key="6">
    <source>
        <dbReference type="ARBA" id="ARBA00022692"/>
    </source>
</evidence>
<organism evidence="14 15">
    <name type="scientific">Myripristis murdjan</name>
    <name type="common">pinecone soldierfish</name>
    <dbReference type="NCBI Taxonomy" id="586833"/>
    <lineage>
        <taxon>Eukaryota</taxon>
        <taxon>Metazoa</taxon>
        <taxon>Chordata</taxon>
        <taxon>Craniata</taxon>
        <taxon>Vertebrata</taxon>
        <taxon>Euteleostomi</taxon>
        <taxon>Actinopterygii</taxon>
        <taxon>Neopterygii</taxon>
        <taxon>Teleostei</taxon>
        <taxon>Neoteleostei</taxon>
        <taxon>Acanthomorphata</taxon>
        <taxon>Holocentriformes</taxon>
        <taxon>Holocentridae</taxon>
        <taxon>Myripristis</taxon>
    </lineage>
</organism>
<keyword evidence="4 13" id="KW-0328">Glycosyltransferase</keyword>